<evidence type="ECO:0000256" key="1">
    <source>
        <dbReference type="SAM" id="MobiDB-lite"/>
    </source>
</evidence>
<evidence type="ECO:0000313" key="2">
    <source>
        <dbReference type="EMBL" id="VEL28279.1"/>
    </source>
</evidence>
<proteinExistence type="predicted"/>
<feature type="region of interest" description="Disordered" evidence="1">
    <location>
        <begin position="62"/>
        <end position="96"/>
    </location>
</feature>
<dbReference type="AlphaFoldDB" id="A0A448X520"/>
<comment type="caution">
    <text evidence="2">The sequence shown here is derived from an EMBL/GenBank/DDBJ whole genome shotgun (WGS) entry which is preliminary data.</text>
</comment>
<organism evidence="2 3">
    <name type="scientific">Protopolystoma xenopodis</name>
    <dbReference type="NCBI Taxonomy" id="117903"/>
    <lineage>
        <taxon>Eukaryota</taxon>
        <taxon>Metazoa</taxon>
        <taxon>Spiralia</taxon>
        <taxon>Lophotrochozoa</taxon>
        <taxon>Platyhelminthes</taxon>
        <taxon>Monogenea</taxon>
        <taxon>Polyopisthocotylea</taxon>
        <taxon>Polystomatidea</taxon>
        <taxon>Polystomatidae</taxon>
        <taxon>Protopolystoma</taxon>
    </lineage>
</organism>
<feature type="compositionally biased region" description="Basic residues" evidence="1">
    <location>
        <begin position="80"/>
        <end position="90"/>
    </location>
</feature>
<dbReference type="EMBL" id="CAAALY010093812">
    <property type="protein sequence ID" value="VEL28279.1"/>
    <property type="molecule type" value="Genomic_DNA"/>
</dbReference>
<protein>
    <submittedName>
        <fullName evidence="2">Uncharacterized protein</fullName>
    </submittedName>
</protein>
<sequence>MSHLQSHKESSGVSDLIAVSKSDLKAPGATLTYTCHKSASKLSDLTMPAYFACMERELAKQPANSGRLPMPFPHIGLKTAKGKSRKKHAFKVSNGN</sequence>
<gene>
    <name evidence="2" type="ORF">PXEA_LOCUS21719</name>
</gene>
<accession>A0A448X520</accession>
<keyword evidence="3" id="KW-1185">Reference proteome</keyword>
<reference evidence="2" key="1">
    <citation type="submission" date="2018-11" db="EMBL/GenBank/DDBJ databases">
        <authorList>
            <consortium name="Pathogen Informatics"/>
        </authorList>
    </citation>
    <scope>NUCLEOTIDE SEQUENCE</scope>
</reference>
<evidence type="ECO:0000313" key="3">
    <source>
        <dbReference type="Proteomes" id="UP000784294"/>
    </source>
</evidence>
<name>A0A448X520_9PLAT</name>
<dbReference type="Proteomes" id="UP000784294">
    <property type="component" value="Unassembled WGS sequence"/>
</dbReference>